<dbReference type="CDD" id="cd06260">
    <property type="entry name" value="DUF820-like"/>
    <property type="match status" value="1"/>
</dbReference>
<evidence type="ECO:0000313" key="2">
    <source>
        <dbReference type="EMBL" id="TDP96294.1"/>
    </source>
</evidence>
<dbReference type="PANTHER" id="PTHR35400">
    <property type="entry name" value="SLR1083 PROTEIN"/>
    <property type="match status" value="1"/>
</dbReference>
<dbReference type="EMBL" id="SNXZ01000004">
    <property type="protein sequence ID" value="TDP96294.1"/>
    <property type="molecule type" value="Genomic_DNA"/>
</dbReference>
<evidence type="ECO:0000259" key="1">
    <source>
        <dbReference type="Pfam" id="PF05685"/>
    </source>
</evidence>
<dbReference type="GO" id="GO:0004519">
    <property type="term" value="F:endonuclease activity"/>
    <property type="evidence" value="ECO:0007669"/>
    <property type="project" value="UniProtKB-KW"/>
</dbReference>
<dbReference type="AlphaFoldDB" id="A0A4R6S9Y7"/>
<organism evidence="2 3">
    <name type="scientific">Labedaea rhizosphaerae</name>
    <dbReference type="NCBI Taxonomy" id="598644"/>
    <lineage>
        <taxon>Bacteria</taxon>
        <taxon>Bacillati</taxon>
        <taxon>Actinomycetota</taxon>
        <taxon>Actinomycetes</taxon>
        <taxon>Pseudonocardiales</taxon>
        <taxon>Pseudonocardiaceae</taxon>
        <taxon>Labedaea</taxon>
    </lineage>
</organism>
<comment type="caution">
    <text evidence="2">The sequence shown here is derived from an EMBL/GenBank/DDBJ whole genome shotgun (WGS) entry which is preliminary data.</text>
</comment>
<dbReference type="InterPro" id="IPR008538">
    <property type="entry name" value="Uma2"/>
</dbReference>
<dbReference type="Proteomes" id="UP000295444">
    <property type="component" value="Unassembled WGS sequence"/>
</dbReference>
<feature type="domain" description="Putative restriction endonuclease" evidence="1">
    <location>
        <begin position="5"/>
        <end position="164"/>
    </location>
</feature>
<reference evidence="2 3" key="1">
    <citation type="submission" date="2019-03" db="EMBL/GenBank/DDBJ databases">
        <title>Genomic Encyclopedia of Type Strains, Phase IV (KMG-IV): sequencing the most valuable type-strain genomes for metagenomic binning, comparative biology and taxonomic classification.</title>
        <authorList>
            <person name="Goeker M."/>
        </authorList>
    </citation>
    <scope>NUCLEOTIDE SEQUENCE [LARGE SCALE GENOMIC DNA]</scope>
    <source>
        <strain evidence="2 3">DSM 45361</strain>
    </source>
</reference>
<keyword evidence="2" id="KW-0540">Nuclease</keyword>
<gene>
    <name evidence="2" type="ORF">EV186_104278</name>
</gene>
<dbReference type="Gene3D" id="3.90.1570.10">
    <property type="entry name" value="tt1808, chain A"/>
    <property type="match status" value="1"/>
</dbReference>
<dbReference type="Pfam" id="PF05685">
    <property type="entry name" value="Uma2"/>
    <property type="match status" value="1"/>
</dbReference>
<keyword evidence="2" id="KW-0378">Hydrolase</keyword>
<dbReference type="InterPro" id="IPR012296">
    <property type="entry name" value="Nuclease_put_TT1808"/>
</dbReference>
<evidence type="ECO:0000313" key="3">
    <source>
        <dbReference type="Proteomes" id="UP000295444"/>
    </source>
</evidence>
<accession>A0A4R6S9Y7</accession>
<dbReference type="RefSeq" id="WP_279538319.1">
    <property type="nucleotide sequence ID" value="NZ_SNXZ01000004.1"/>
</dbReference>
<dbReference type="SUPFAM" id="SSF52980">
    <property type="entry name" value="Restriction endonuclease-like"/>
    <property type="match status" value="1"/>
</dbReference>
<keyword evidence="2" id="KW-0255">Endonuclease</keyword>
<dbReference type="InterPro" id="IPR011335">
    <property type="entry name" value="Restrct_endonuc-II-like"/>
</dbReference>
<protein>
    <submittedName>
        <fullName evidence="2">Uma2 family endonuclease</fullName>
    </submittedName>
</protein>
<proteinExistence type="predicted"/>
<sequence>MFTVDDLATMPDDGRRYELIDGMLVVSPLPGFRHQKAVMKLLVALEMSCPDDVEVLVGPFAVRPSPTLELRPDGLAARRSDLTEDCLPVAPLLAVEVLSHSSAINDLNNKKAVYERLGVPSYWVVDPGPPSLVAFDLVDGAYRLTTEVQEDEVFEATQPFPVRIVLAELLGQARE</sequence>
<keyword evidence="3" id="KW-1185">Reference proteome</keyword>
<name>A0A4R6S9Y7_LABRH</name>
<dbReference type="PANTHER" id="PTHR35400:SF3">
    <property type="entry name" value="SLL1072 PROTEIN"/>
    <property type="match status" value="1"/>
</dbReference>